<name>A0A080YZV5_PHYNI</name>
<protein>
    <submittedName>
        <fullName evidence="2">Uncharacterized protein</fullName>
    </submittedName>
</protein>
<reference evidence="2 3" key="1">
    <citation type="submission" date="2013-11" db="EMBL/GenBank/DDBJ databases">
        <title>The Genome Sequence of Phytophthora parasitica P1976.</title>
        <authorList>
            <consortium name="The Broad Institute Genomics Platform"/>
            <person name="Russ C."/>
            <person name="Tyler B."/>
            <person name="Panabieres F."/>
            <person name="Shan W."/>
            <person name="Tripathy S."/>
            <person name="Grunwald N."/>
            <person name="Machado M."/>
            <person name="Johnson C.S."/>
            <person name="Walker B."/>
            <person name="Young S."/>
            <person name="Zeng Q."/>
            <person name="Gargeya S."/>
            <person name="Fitzgerald M."/>
            <person name="Haas B."/>
            <person name="Abouelleil A."/>
            <person name="Allen A.W."/>
            <person name="Alvarado L."/>
            <person name="Arachchi H.M."/>
            <person name="Berlin A.M."/>
            <person name="Chapman S.B."/>
            <person name="Gainer-Dewar J."/>
            <person name="Goldberg J."/>
            <person name="Griggs A."/>
            <person name="Gujja S."/>
            <person name="Hansen M."/>
            <person name="Howarth C."/>
            <person name="Imamovic A."/>
            <person name="Ireland A."/>
            <person name="Larimer J."/>
            <person name="McCowan C."/>
            <person name="Murphy C."/>
            <person name="Pearson M."/>
            <person name="Poon T.W."/>
            <person name="Priest M."/>
            <person name="Roberts A."/>
            <person name="Saif S."/>
            <person name="Shea T."/>
            <person name="Sisk P."/>
            <person name="Sykes S."/>
            <person name="Wortman J."/>
            <person name="Nusbaum C."/>
            <person name="Birren B."/>
        </authorList>
    </citation>
    <scope>NUCLEOTIDE SEQUENCE [LARGE SCALE GENOMIC DNA]</scope>
    <source>
        <strain evidence="2 3">P1976</strain>
    </source>
</reference>
<accession>A0A080YZV5</accession>
<dbReference type="Proteomes" id="UP000028582">
    <property type="component" value="Unassembled WGS sequence"/>
</dbReference>
<feature type="region of interest" description="Disordered" evidence="1">
    <location>
        <begin position="18"/>
        <end position="40"/>
    </location>
</feature>
<dbReference type="EMBL" id="ANJA01004026">
    <property type="protein sequence ID" value="ETO59916.1"/>
    <property type="molecule type" value="Genomic_DNA"/>
</dbReference>
<sequence>MGTTLCVRNMTIIPILNRDGKEDEVPKSKPSGEKMSIATA</sequence>
<evidence type="ECO:0000313" key="2">
    <source>
        <dbReference type="EMBL" id="ETO59916.1"/>
    </source>
</evidence>
<evidence type="ECO:0000313" key="3">
    <source>
        <dbReference type="Proteomes" id="UP000028582"/>
    </source>
</evidence>
<feature type="compositionally biased region" description="Basic and acidic residues" evidence="1">
    <location>
        <begin position="18"/>
        <end position="32"/>
    </location>
</feature>
<organism evidence="2 3">
    <name type="scientific">Phytophthora nicotianae P1976</name>
    <dbReference type="NCBI Taxonomy" id="1317066"/>
    <lineage>
        <taxon>Eukaryota</taxon>
        <taxon>Sar</taxon>
        <taxon>Stramenopiles</taxon>
        <taxon>Oomycota</taxon>
        <taxon>Peronosporomycetes</taxon>
        <taxon>Peronosporales</taxon>
        <taxon>Peronosporaceae</taxon>
        <taxon>Phytophthora</taxon>
    </lineage>
</organism>
<evidence type="ECO:0000256" key="1">
    <source>
        <dbReference type="SAM" id="MobiDB-lite"/>
    </source>
</evidence>
<proteinExistence type="predicted"/>
<gene>
    <name evidence="2" type="ORF">F444_21821</name>
</gene>
<comment type="caution">
    <text evidence="2">The sequence shown here is derived from an EMBL/GenBank/DDBJ whole genome shotgun (WGS) entry which is preliminary data.</text>
</comment>
<dbReference type="AlphaFoldDB" id="A0A080YZV5"/>